<gene>
    <name evidence="2" type="ORF">BJX66DRAFT_165594</name>
</gene>
<reference evidence="2 3" key="1">
    <citation type="submission" date="2024-07" db="EMBL/GenBank/DDBJ databases">
        <title>Section-level genome sequencing and comparative genomics of Aspergillus sections Usti and Cavernicolus.</title>
        <authorList>
            <consortium name="Lawrence Berkeley National Laboratory"/>
            <person name="Nybo J.L."/>
            <person name="Vesth T.C."/>
            <person name="Theobald S."/>
            <person name="Frisvad J.C."/>
            <person name="Larsen T.O."/>
            <person name="Kjaerboelling I."/>
            <person name="Rothschild-Mancinelli K."/>
            <person name="Lyhne E.K."/>
            <person name="Kogle M.E."/>
            <person name="Barry K."/>
            <person name="Clum A."/>
            <person name="Na H."/>
            <person name="Ledsgaard L."/>
            <person name="Lin J."/>
            <person name="Lipzen A."/>
            <person name="Kuo A."/>
            <person name="Riley R."/>
            <person name="Mondo S."/>
            <person name="Labutti K."/>
            <person name="Haridas S."/>
            <person name="Pangalinan J."/>
            <person name="Salamov A.A."/>
            <person name="Simmons B.A."/>
            <person name="Magnuson J.K."/>
            <person name="Chen J."/>
            <person name="Drula E."/>
            <person name="Henrissat B."/>
            <person name="Wiebenga A."/>
            <person name="Lubbers R.J."/>
            <person name="Gomes A.C."/>
            <person name="Makela M.R."/>
            <person name="Stajich J."/>
            <person name="Grigoriev I.V."/>
            <person name="Mortensen U.H."/>
            <person name="De Vries R.P."/>
            <person name="Baker S.E."/>
            <person name="Andersen M.R."/>
        </authorList>
    </citation>
    <scope>NUCLEOTIDE SEQUENCE [LARGE SCALE GENOMIC DNA]</scope>
    <source>
        <strain evidence="2 3">CBS 209.92</strain>
    </source>
</reference>
<evidence type="ECO:0000256" key="1">
    <source>
        <dbReference type="SAM" id="MobiDB-lite"/>
    </source>
</evidence>
<evidence type="ECO:0000313" key="2">
    <source>
        <dbReference type="EMBL" id="KAL2795616.1"/>
    </source>
</evidence>
<organism evidence="2 3">
    <name type="scientific">Aspergillus keveii</name>
    <dbReference type="NCBI Taxonomy" id="714993"/>
    <lineage>
        <taxon>Eukaryota</taxon>
        <taxon>Fungi</taxon>
        <taxon>Dikarya</taxon>
        <taxon>Ascomycota</taxon>
        <taxon>Pezizomycotina</taxon>
        <taxon>Eurotiomycetes</taxon>
        <taxon>Eurotiomycetidae</taxon>
        <taxon>Eurotiales</taxon>
        <taxon>Aspergillaceae</taxon>
        <taxon>Aspergillus</taxon>
        <taxon>Aspergillus subgen. Nidulantes</taxon>
    </lineage>
</organism>
<keyword evidence="3" id="KW-1185">Reference proteome</keyword>
<accession>A0ABR4G9E2</accession>
<dbReference type="Proteomes" id="UP001610563">
    <property type="component" value="Unassembled WGS sequence"/>
</dbReference>
<proteinExistence type="predicted"/>
<dbReference type="EMBL" id="JBFTWV010000033">
    <property type="protein sequence ID" value="KAL2795616.1"/>
    <property type="molecule type" value="Genomic_DNA"/>
</dbReference>
<comment type="caution">
    <text evidence="2">The sequence shown here is derived from an EMBL/GenBank/DDBJ whole genome shotgun (WGS) entry which is preliminary data.</text>
</comment>
<name>A0ABR4G9E2_9EURO</name>
<protein>
    <submittedName>
        <fullName evidence="2">Uncharacterized protein</fullName>
    </submittedName>
</protein>
<evidence type="ECO:0000313" key="3">
    <source>
        <dbReference type="Proteomes" id="UP001610563"/>
    </source>
</evidence>
<feature type="region of interest" description="Disordered" evidence="1">
    <location>
        <begin position="1"/>
        <end position="21"/>
    </location>
</feature>
<sequence length="190" mass="20964">MSGSARTRSESDPSTRGDGSTVIVANLMAAVRIKKREKEPEQKEEEELGKRWRRGVIFLFFHASNEGEASSAWGLLPQSEPRATVAATTRRVCLPRIGFAPEPRSLPLSSHTARSSDLRPLTTESGNISALVIIKRFHFISPQCTTLVQLRLLAVRPCPVVSRGTLTRLRRISCRRVPTQLCYAISAPSG</sequence>